<reference evidence="2 3" key="1">
    <citation type="submission" date="2014-06" db="EMBL/GenBank/DDBJ databases">
        <title>Evolutionary Origins and Diversification of the Mycorrhizal Mutualists.</title>
        <authorList>
            <consortium name="DOE Joint Genome Institute"/>
            <consortium name="Mycorrhizal Genomics Consortium"/>
            <person name="Kohler A."/>
            <person name="Kuo A."/>
            <person name="Nagy L.G."/>
            <person name="Floudas D."/>
            <person name="Copeland A."/>
            <person name="Barry K.W."/>
            <person name="Cichocki N."/>
            <person name="Veneault-Fourrey C."/>
            <person name="LaButti K."/>
            <person name="Lindquist E.A."/>
            <person name="Lipzen A."/>
            <person name="Lundell T."/>
            <person name="Morin E."/>
            <person name="Murat C."/>
            <person name="Riley R."/>
            <person name="Ohm R."/>
            <person name="Sun H."/>
            <person name="Tunlid A."/>
            <person name="Henrissat B."/>
            <person name="Grigoriev I.V."/>
            <person name="Hibbett D.S."/>
            <person name="Martin F."/>
        </authorList>
    </citation>
    <scope>NUCLEOTIDE SEQUENCE [LARGE SCALE GENOMIC DNA]</scope>
    <source>
        <strain evidence="2 3">SS14</strain>
    </source>
</reference>
<dbReference type="EMBL" id="KN837400">
    <property type="protein sequence ID" value="KIJ25758.1"/>
    <property type="molecule type" value="Genomic_DNA"/>
</dbReference>
<organism evidence="2 3">
    <name type="scientific">Sphaerobolus stellatus (strain SS14)</name>
    <dbReference type="NCBI Taxonomy" id="990650"/>
    <lineage>
        <taxon>Eukaryota</taxon>
        <taxon>Fungi</taxon>
        <taxon>Dikarya</taxon>
        <taxon>Basidiomycota</taxon>
        <taxon>Agaricomycotina</taxon>
        <taxon>Agaricomycetes</taxon>
        <taxon>Phallomycetidae</taxon>
        <taxon>Geastrales</taxon>
        <taxon>Sphaerobolaceae</taxon>
        <taxon>Sphaerobolus</taxon>
    </lineage>
</organism>
<proteinExistence type="predicted"/>
<evidence type="ECO:0000313" key="2">
    <source>
        <dbReference type="EMBL" id="KIJ25758.1"/>
    </source>
</evidence>
<dbReference type="Proteomes" id="UP000054279">
    <property type="component" value="Unassembled WGS sequence"/>
</dbReference>
<evidence type="ECO:0008006" key="4">
    <source>
        <dbReference type="Google" id="ProtNLM"/>
    </source>
</evidence>
<protein>
    <recommendedName>
        <fullName evidence="4">Phosphopyruvate hydratase</fullName>
    </recommendedName>
</protein>
<accession>A0A0C9T9M3</accession>
<dbReference type="InterPro" id="IPR029017">
    <property type="entry name" value="Enolase-like_N"/>
</dbReference>
<dbReference type="HOGENOM" id="CLU_2307848_0_0_1"/>
<dbReference type="Gene3D" id="3.30.390.10">
    <property type="entry name" value="Enolase-like, N-terminal domain"/>
    <property type="match status" value="1"/>
</dbReference>
<gene>
    <name evidence="2" type="ORF">M422DRAFT_273282</name>
</gene>
<dbReference type="AlphaFoldDB" id="A0A0C9T9M3"/>
<feature type="region of interest" description="Disordered" evidence="1">
    <location>
        <begin position="1"/>
        <end position="43"/>
    </location>
</feature>
<dbReference type="SUPFAM" id="SSF54826">
    <property type="entry name" value="Enolase N-terminal domain-like"/>
    <property type="match status" value="1"/>
</dbReference>
<sequence>MTSSANELTTERRQRLEGLLAREKEEKDREDRERMERSKIGGVGGFLDGERKRVYAGGMEGGLAERIRRGRGAMIHARQIFDSRGNPTVEVDVHTAKGAP</sequence>
<evidence type="ECO:0000313" key="3">
    <source>
        <dbReference type="Proteomes" id="UP000054279"/>
    </source>
</evidence>
<name>A0A0C9T9M3_SPHS4</name>
<evidence type="ECO:0000256" key="1">
    <source>
        <dbReference type="SAM" id="MobiDB-lite"/>
    </source>
</evidence>
<feature type="compositionally biased region" description="Basic and acidic residues" evidence="1">
    <location>
        <begin position="9"/>
        <end position="39"/>
    </location>
</feature>
<dbReference type="OrthoDB" id="1739814at2759"/>
<keyword evidence="3" id="KW-1185">Reference proteome</keyword>